<protein>
    <recommendedName>
        <fullName evidence="2">Inner membrane protein YgaP-like transmembrane domain-containing protein</fullName>
    </recommendedName>
</protein>
<feature type="domain" description="Inner membrane protein YgaP-like transmembrane" evidence="2">
    <location>
        <begin position="1"/>
        <end position="66"/>
    </location>
</feature>
<dbReference type="RefSeq" id="WP_091297702.1">
    <property type="nucleotide sequence ID" value="NZ_FOCE01000002.1"/>
</dbReference>
<feature type="transmembrane region" description="Helical" evidence="1">
    <location>
        <begin position="7"/>
        <end position="26"/>
    </location>
</feature>
<keyword evidence="1" id="KW-0472">Membrane</keyword>
<evidence type="ECO:0000259" key="2">
    <source>
        <dbReference type="Pfam" id="PF11127"/>
    </source>
</evidence>
<dbReference type="InterPro" id="IPR021309">
    <property type="entry name" value="YgaP-like_TM"/>
</dbReference>
<evidence type="ECO:0000256" key="1">
    <source>
        <dbReference type="SAM" id="Phobius"/>
    </source>
</evidence>
<dbReference type="Proteomes" id="UP000198761">
    <property type="component" value="Unassembled WGS sequence"/>
</dbReference>
<dbReference type="Pfam" id="PF11127">
    <property type="entry name" value="YgaP-like_TM"/>
    <property type="match status" value="1"/>
</dbReference>
<keyword evidence="1" id="KW-0812">Transmembrane</keyword>
<reference evidence="3 4" key="1">
    <citation type="submission" date="2016-10" db="EMBL/GenBank/DDBJ databases">
        <authorList>
            <person name="de Groot N.N."/>
        </authorList>
    </citation>
    <scope>NUCLEOTIDE SEQUENCE [LARGE SCALE GENOMIC DNA]</scope>
    <source>
        <strain evidence="3 4">DSM 3857</strain>
    </source>
</reference>
<organism evidence="3 4">
    <name type="scientific">Gemmobacter aquatilis</name>
    <dbReference type="NCBI Taxonomy" id="933059"/>
    <lineage>
        <taxon>Bacteria</taxon>
        <taxon>Pseudomonadati</taxon>
        <taxon>Pseudomonadota</taxon>
        <taxon>Alphaproteobacteria</taxon>
        <taxon>Rhodobacterales</taxon>
        <taxon>Paracoccaceae</taxon>
        <taxon>Gemmobacter</taxon>
    </lineage>
</organism>
<evidence type="ECO:0000313" key="4">
    <source>
        <dbReference type="Proteomes" id="UP000198761"/>
    </source>
</evidence>
<gene>
    <name evidence="3" type="ORF">SAMN04488103_102170</name>
</gene>
<name>A0A1H8BGI5_9RHOB</name>
<keyword evidence="4" id="KW-1185">Reference proteome</keyword>
<keyword evidence="1" id="KW-1133">Transmembrane helix</keyword>
<sequence>MANNVGGIDKILRIVIGAALLVWFFVDQGTGFWHYAKLIGIVPLLTGLLGTCPLYSVIGMNTCPRKV</sequence>
<proteinExistence type="predicted"/>
<dbReference type="AlphaFoldDB" id="A0A1H8BGI5"/>
<evidence type="ECO:0000313" key="3">
    <source>
        <dbReference type="EMBL" id="SEM82041.1"/>
    </source>
</evidence>
<accession>A0A1H8BGI5</accession>
<dbReference type="STRING" id="933059.SAMN04488103_102170"/>
<feature type="transmembrane region" description="Helical" evidence="1">
    <location>
        <begin position="38"/>
        <end position="58"/>
    </location>
</feature>
<dbReference type="EMBL" id="FOCE01000002">
    <property type="protein sequence ID" value="SEM82041.1"/>
    <property type="molecule type" value="Genomic_DNA"/>
</dbReference>
<dbReference type="OrthoDB" id="9804804at2"/>